<feature type="domain" description="Endonuclease/exonuclease/phosphatase" evidence="1">
    <location>
        <begin position="6"/>
        <end position="159"/>
    </location>
</feature>
<keyword evidence="3" id="KW-1185">Reference proteome</keyword>
<dbReference type="Gene3D" id="3.60.10.10">
    <property type="entry name" value="Endonuclease/exonuclease/phosphatase"/>
    <property type="match status" value="1"/>
</dbReference>
<protein>
    <recommendedName>
        <fullName evidence="1">Endonuclease/exonuclease/phosphatase domain-containing protein</fullName>
    </recommendedName>
</protein>
<dbReference type="PANTHER" id="PTHR35218:SF9">
    <property type="entry name" value="ENDONUCLEASE_EXONUCLEASE_PHOSPHATASE DOMAIN-CONTAINING PROTEIN"/>
    <property type="match status" value="1"/>
</dbReference>
<comment type="caution">
    <text evidence="2">The sequence shown here is derived from an EMBL/GenBank/DDBJ whole genome shotgun (WGS) entry which is preliminary data.</text>
</comment>
<dbReference type="PANTHER" id="PTHR35218">
    <property type="entry name" value="RNASE H DOMAIN-CONTAINING PROTEIN"/>
    <property type="match status" value="1"/>
</dbReference>
<dbReference type="Pfam" id="PF03372">
    <property type="entry name" value="Exo_endo_phos"/>
    <property type="match status" value="1"/>
</dbReference>
<dbReference type="Proteomes" id="UP001457282">
    <property type="component" value="Unassembled WGS sequence"/>
</dbReference>
<reference evidence="2 3" key="1">
    <citation type="journal article" date="2023" name="G3 (Bethesda)">
        <title>A chromosome-length genome assembly and annotation of blackberry (Rubus argutus, cv. 'Hillquist').</title>
        <authorList>
            <person name="Bruna T."/>
            <person name="Aryal R."/>
            <person name="Dudchenko O."/>
            <person name="Sargent D.J."/>
            <person name="Mead D."/>
            <person name="Buti M."/>
            <person name="Cavallini A."/>
            <person name="Hytonen T."/>
            <person name="Andres J."/>
            <person name="Pham M."/>
            <person name="Weisz D."/>
            <person name="Mascagni F."/>
            <person name="Usai G."/>
            <person name="Natali L."/>
            <person name="Bassil N."/>
            <person name="Fernandez G.E."/>
            <person name="Lomsadze A."/>
            <person name="Armour M."/>
            <person name="Olukolu B."/>
            <person name="Poorten T."/>
            <person name="Britton C."/>
            <person name="Davik J."/>
            <person name="Ashrafi H."/>
            <person name="Aiden E.L."/>
            <person name="Borodovsky M."/>
            <person name="Worthington M."/>
        </authorList>
    </citation>
    <scope>NUCLEOTIDE SEQUENCE [LARGE SCALE GENOMIC DNA]</scope>
    <source>
        <strain evidence="2">PI 553951</strain>
    </source>
</reference>
<sequence length="200" mass="22435">MNILCWNCQGLGNPWTVQGLKGMLSLNFPSLVFLCETKCSVVEMSKIKFQLGWRNVFAVPCSFVPRKGGKGVSRAGGIALLWNDSVPVALNSYSSNHIDVLVGASTDPKRWRFTGFYGQPKVTDRHQSWSLLKLLSQKSQLPWLMGGDFNEILESHEKEGGQARCARQMIDFREAVQFCSLSNIHAMGPRFTWRGMRGGY</sequence>
<gene>
    <name evidence="2" type="ORF">M0R45_024432</name>
</gene>
<accession>A0AAW1WU59</accession>
<dbReference type="GO" id="GO:0003824">
    <property type="term" value="F:catalytic activity"/>
    <property type="evidence" value="ECO:0007669"/>
    <property type="project" value="InterPro"/>
</dbReference>
<dbReference type="SUPFAM" id="SSF56219">
    <property type="entry name" value="DNase I-like"/>
    <property type="match status" value="1"/>
</dbReference>
<evidence type="ECO:0000259" key="1">
    <source>
        <dbReference type="Pfam" id="PF03372"/>
    </source>
</evidence>
<organism evidence="2 3">
    <name type="scientific">Rubus argutus</name>
    <name type="common">Southern blackberry</name>
    <dbReference type="NCBI Taxonomy" id="59490"/>
    <lineage>
        <taxon>Eukaryota</taxon>
        <taxon>Viridiplantae</taxon>
        <taxon>Streptophyta</taxon>
        <taxon>Embryophyta</taxon>
        <taxon>Tracheophyta</taxon>
        <taxon>Spermatophyta</taxon>
        <taxon>Magnoliopsida</taxon>
        <taxon>eudicotyledons</taxon>
        <taxon>Gunneridae</taxon>
        <taxon>Pentapetalae</taxon>
        <taxon>rosids</taxon>
        <taxon>fabids</taxon>
        <taxon>Rosales</taxon>
        <taxon>Rosaceae</taxon>
        <taxon>Rosoideae</taxon>
        <taxon>Rosoideae incertae sedis</taxon>
        <taxon>Rubus</taxon>
    </lineage>
</organism>
<evidence type="ECO:0000313" key="3">
    <source>
        <dbReference type="Proteomes" id="UP001457282"/>
    </source>
</evidence>
<dbReference type="InterPro" id="IPR036691">
    <property type="entry name" value="Endo/exonu/phosph_ase_sf"/>
</dbReference>
<proteinExistence type="predicted"/>
<dbReference type="AlphaFoldDB" id="A0AAW1WU59"/>
<dbReference type="InterPro" id="IPR005135">
    <property type="entry name" value="Endo/exonuclease/phosphatase"/>
</dbReference>
<name>A0AAW1WU59_RUBAR</name>
<dbReference type="EMBL" id="JBEDUW010000005">
    <property type="protein sequence ID" value="KAK9927239.1"/>
    <property type="molecule type" value="Genomic_DNA"/>
</dbReference>
<evidence type="ECO:0000313" key="2">
    <source>
        <dbReference type="EMBL" id="KAK9927239.1"/>
    </source>
</evidence>